<comment type="caution">
    <text evidence="1">The sequence shown here is derived from an EMBL/GenBank/DDBJ whole genome shotgun (WGS) entry which is preliminary data.</text>
</comment>
<sequence>MIDIRYLPSDKGVAALLVTSRGLQKHFASLRHSSLAKTAWNRLAVRHLVYQFVASEQKKQWSYYRQFMSSDWAIRLGHMA</sequence>
<gene>
    <name evidence="1" type="ORF">DCHRY22_LOCUS8494</name>
</gene>
<keyword evidence="2" id="KW-1185">Reference proteome</keyword>
<evidence type="ECO:0000313" key="2">
    <source>
        <dbReference type="Proteomes" id="UP000789524"/>
    </source>
</evidence>
<reference evidence="1" key="1">
    <citation type="submission" date="2021-09" db="EMBL/GenBank/DDBJ databases">
        <authorList>
            <person name="Martin H S."/>
        </authorList>
    </citation>
    <scope>NUCLEOTIDE SEQUENCE</scope>
</reference>
<dbReference type="AlphaFoldDB" id="A0A8J2QWQ8"/>
<organism evidence="1 2">
    <name type="scientific">Danaus chrysippus</name>
    <name type="common">African queen</name>
    <dbReference type="NCBI Taxonomy" id="151541"/>
    <lineage>
        <taxon>Eukaryota</taxon>
        <taxon>Metazoa</taxon>
        <taxon>Ecdysozoa</taxon>
        <taxon>Arthropoda</taxon>
        <taxon>Hexapoda</taxon>
        <taxon>Insecta</taxon>
        <taxon>Pterygota</taxon>
        <taxon>Neoptera</taxon>
        <taxon>Endopterygota</taxon>
        <taxon>Lepidoptera</taxon>
        <taxon>Glossata</taxon>
        <taxon>Ditrysia</taxon>
        <taxon>Papilionoidea</taxon>
        <taxon>Nymphalidae</taxon>
        <taxon>Danainae</taxon>
        <taxon>Danaini</taxon>
        <taxon>Danaina</taxon>
        <taxon>Danaus</taxon>
        <taxon>Anosia</taxon>
    </lineage>
</organism>
<protein>
    <submittedName>
        <fullName evidence="1">(African queen) hypothetical protein</fullName>
    </submittedName>
</protein>
<dbReference type="Proteomes" id="UP000789524">
    <property type="component" value="Unassembled WGS sequence"/>
</dbReference>
<evidence type="ECO:0000313" key="1">
    <source>
        <dbReference type="EMBL" id="CAG9568634.1"/>
    </source>
</evidence>
<proteinExistence type="predicted"/>
<dbReference type="EMBL" id="CAKASE010000061">
    <property type="protein sequence ID" value="CAG9568634.1"/>
    <property type="molecule type" value="Genomic_DNA"/>
</dbReference>
<name>A0A8J2QWQ8_9NEOP</name>
<accession>A0A8J2QWQ8</accession>